<protein>
    <submittedName>
        <fullName evidence="4">Protocadherin Fat 4 (Trinotate prediction)</fullName>
    </submittedName>
</protein>
<dbReference type="InterPro" id="IPR000742">
    <property type="entry name" value="EGF"/>
</dbReference>
<sequence>MSYFLMNKIYQDHYTCKCIDGWKGEKCDEFYCETPCDINYGTCVGPNKCQCTVDYKTGKYCNETLCDTNMPQCLNGAPCSVYENEIFCSCNQEKYAGKYCEKQCSPDCVYGICTFLNETTFCHCFKGFEGQACNETLQEPEPIFSKYYISPKNQKIAFVTLFFIMLTATVFSFGVGGYIRNNIKRNIGRIS</sequence>
<proteinExistence type="predicted"/>
<organism evidence="4">
    <name type="scientific">Henneguya salminicola</name>
    <name type="common">Myxosporean</name>
    <dbReference type="NCBI Taxonomy" id="69463"/>
    <lineage>
        <taxon>Eukaryota</taxon>
        <taxon>Metazoa</taxon>
        <taxon>Cnidaria</taxon>
        <taxon>Myxozoa</taxon>
        <taxon>Myxosporea</taxon>
        <taxon>Bivalvulida</taxon>
        <taxon>Platysporina</taxon>
        <taxon>Myxobolidae</taxon>
        <taxon>Henneguya</taxon>
    </lineage>
</organism>
<evidence type="ECO:0000256" key="2">
    <source>
        <dbReference type="SAM" id="Phobius"/>
    </source>
</evidence>
<feature type="transmembrane region" description="Helical" evidence="2">
    <location>
        <begin position="156"/>
        <end position="179"/>
    </location>
</feature>
<keyword evidence="2" id="KW-1133">Transmembrane helix</keyword>
<keyword evidence="1" id="KW-0245">EGF-like domain</keyword>
<evidence type="ECO:0000313" key="4">
    <source>
        <dbReference type="EMBL" id="NDJ92945.1"/>
    </source>
</evidence>
<evidence type="ECO:0000256" key="1">
    <source>
        <dbReference type="PROSITE-ProRule" id="PRU00076"/>
    </source>
</evidence>
<dbReference type="Gene3D" id="2.10.25.10">
    <property type="entry name" value="Laminin"/>
    <property type="match status" value="1"/>
</dbReference>
<dbReference type="EMBL" id="GHBP01001964">
    <property type="protein sequence ID" value="NDJ92945.1"/>
    <property type="molecule type" value="Transcribed_RNA"/>
</dbReference>
<evidence type="ECO:0000259" key="3">
    <source>
        <dbReference type="PROSITE" id="PS50026"/>
    </source>
</evidence>
<accession>A0A6G3MFY4</accession>
<dbReference type="PROSITE" id="PS50026">
    <property type="entry name" value="EGF_3"/>
    <property type="match status" value="1"/>
</dbReference>
<dbReference type="AlphaFoldDB" id="A0A6G3MFY4"/>
<dbReference type="SMART" id="SM00181">
    <property type="entry name" value="EGF"/>
    <property type="match status" value="3"/>
</dbReference>
<reference evidence="4" key="1">
    <citation type="submission" date="2018-11" db="EMBL/GenBank/DDBJ databases">
        <title>Henneguya salminicola genome and transcriptome.</title>
        <authorList>
            <person name="Yahalomi D."/>
            <person name="Atkinson S.D."/>
            <person name="Neuhof M."/>
            <person name="Chang E.S."/>
            <person name="Philippe H."/>
            <person name="Cartwright P."/>
            <person name="Bartholomew J.L."/>
            <person name="Huchon D."/>
        </authorList>
    </citation>
    <scope>NUCLEOTIDE SEQUENCE</scope>
    <source>
        <strain evidence="4">Hz1</strain>
        <tissue evidence="4">Whole</tissue>
    </source>
</reference>
<dbReference type="InterPro" id="IPR051830">
    <property type="entry name" value="NOTCH_homolog"/>
</dbReference>
<dbReference type="PANTHER" id="PTHR24033:SF151">
    <property type="entry name" value="NOTCH 2"/>
    <property type="match status" value="1"/>
</dbReference>
<name>A0A6G3MFY4_HENSL</name>
<keyword evidence="2" id="KW-0812">Transmembrane</keyword>
<keyword evidence="2" id="KW-0472">Membrane</keyword>
<comment type="caution">
    <text evidence="1">Lacks conserved residue(s) required for the propagation of feature annotation.</text>
</comment>
<feature type="domain" description="EGF-like" evidence="3">
    <location>
        <begin position="62"/>
        <end position="101"/>
    </location>
</feature>
<dbReference type="PANTHER" id="PTHR24033">
    <property type="entry name" value="EGF-LIKE DOMAIN-CONTAINING PROTEIN"/>
    <property type="match status" value="1"/>
</dbReference>